<accession>A0AAU3HQU3</accession>
<reference evidence="1" key="1">
    <citation type="submission" date="2022-10" db="EMBL/GenBank/DDBJ databases">
        <title>The complete genomes of actinobacterial strains from the NBC collection.</title>
        <authorList>
            <person name="Joergensen T.S."/>
            <person name="Alvarez Arevalo M."/>
            <person name="Sterndorff E.B."/>
            <person name="Faurdal D."/>
            <person name="Vuksanovic O."/>
            <person name="Mourched A.-S."/>
            <person name="Charusanti P."/>
            <person name="Shaw S."/>
            <person name="Blin K."/>
            <person name="Weber T."/>
        </authorList>
    </citation>
    <scope>NUCLEOTIDE SEQUENCE</scope>
    <source>
        <strain evidence="1">NBC_01393</strain>
    </source>
</reference>
<proteinExistence type="predicted"/>
<dbReference type="EMBL" id="CP109546">
    <property type="protein sequence ID" value="WTZ07823.1"/>
    <property type="molecule type" value="Genomic_DNA"/>
</dbReference>
<dbReference type="AlphaFoldDB" id="A0AAU3HQU3"/>
<organism evidence="1">
    <name type="scientific">Streptomyces sp. NBC_01393</name>
    <dbReference type="NCBI Taxonomy" id="2903851"/>
    <lineage>
        <taxon>Bacteria</taxon>
        <taxon>Bacillati</taxon>
        <taxon>Actinomycetota</taxon>
        <taxon>Actinomycetes</taxon>
        <taxon>Kitasatosporales</taxon>
        <taxon>Streptomycetaceae</taxon>
        <taxon>Streptomyces</taxon>
    </lineage>
</organism>
<protein>
    <recommendedName>
        <fullName evidence="2">SAM-dependent methyltransferase</fullName>
    </recommendedName>
</protein>
<evidence type="ECO:0008006" key="2">
    <source>
        <dbReference type="Google" id="ProtNLM"/>
    </source>
</evidence>
<name>A0AAU3HQU3_9ACTN</name>
<sequence length="98" mass="10532">MTSCTDPSSPGTRPSLWRHRAWSDVAEYRAPSTRSWTPEVVLGCPRSTSFAGADLFGARHAAFEDEARALLDELAAGGSLVEEAVFTVLLARRPGGAR</sequence>
<gene>
    <name evidence="1" type="ORF">OG699_07360</name>
</gene>
<evidence type="ECO:0000313" key="1">
    <source>
        <dbReference type="EMBL" id="WTZ07823.1"/>
    </source>
</evidence>